<comment type="subcellular location">
    <subcellularLocation>
        <location evidence="1">Nucleus</location>
    </subcellularLocation>
</comment>
<dbReference type="AlphaFoldDB" id="A7S652"/>
<name>A7S652_NEMVE</name>
<comment type="function">
    <text evidence="3">May play a role in apoptosis regulation.</text>
</comment>
<dbReference type="GO" id="GO:0051493">
    <property type="term" value="P:regulation of cytoskeleton organization"/>
    <property type="evidence" value="ECO:0000318"/>
    <property type="project" value="GO_Central"/>
</dbReference>
<evidence type="ECO:0000256" key="5">
    <source>
        <dbReference type="SAM" id="MobiDB-lite"/>
    </source>
</evidence>
<dbReference type="GO" id="GO:0005930">
    <property type="term" value="C:axoneme"/>
    <property type="evidence" value="ECO:0000318"/>
    <property type="project" value="GO_Central"/>
</dbReference>
<dbReference type="eggNOG" id="ENOG502QU8V">
    <property type="taxonomic scope" value="Eukaryota"/>
</dbReference>
<dbReference type="Gene3D" id="1.10.418.10">
    <property type="entry name" value="Calponin-like domain"/>
    <property type="match status" value="1"/>
</dbReference>
<dbReference type="SUPFAM" id="SSF47576">
    <property type="entry name" value="Calponin-homology domain, CH-domain"/>
    <property type="match status" value="1"/>
</dbReference>
<dbReference type="Proteomes" id="UP000001593">
    <property type="component" value="Unassembled WGS sequence"/>
</dbReference>
<gene>
    <name evidence="7" type="ORF">NEMVEDRAFT_v1g243140</name>
</gene>
<dbReference type="InterPro" id="IPR052111">
    <property type="entry name" value="Spermatogenesis_Ciliary_MAP"/>
</dbReference>
<dbReference type="GO" id="GO:0005634">
    <property type="term" value="C:nucleus"/>
    <property type="evidence" value="ECO:0007669"/>
    <property type="project" value="UniProtKB-SubCell"/>
</dbReference>
<dbReference type="GO" id="GO:0008017">
    <property type="term" value="F:microtubule binding"/>
    <property type="evidence" value="ECO:0000318"/>
    <property type="project" value="GO_Central"/>
</dbReference>
<dbReference type="OrthoDB" id="62528at2759"/>
<dbReference type="Pfam" id="PF06294">
    <property type="entry name" value="CH_2"/>
    <property type="match status" value="1"/>
</dbReference>
<accession>A7S652</accession>
<dbReference type="PANTHER" id="PTHR12509:SF8">
    <property type="entry name" value="SPERMATOGENESIS-ASSOCIATED PROTEIN 4"/>
    <property type="match status" value="1"/>
</dbReference>
<dbReference type="STRING" id="45351.A7S652"/>
<dbReference type="PROSITE" id="PS50021">
    <property type="entry name" value="CH"/>
    <property type="match status" value="1"/>
</dbReference>
<dbReference type="InterPro" id="IPR036872">
    <property type="entry name" value="CH_dom_sf"/>
</dbReference>
<reference evidence="7 8" key="1">
    <citation type="journal article" date="2007" name="Science">
        <title>Sea anemone genome reveals ancestral eumetazoan gene repertoire and genomic organization.</title>
        <authorList>
            <person name="Putnam N.H."/>
            <person name="Srivastava M."/>
            <person name="Hellsten U."/>
            <person name="Dirks B."/>
            <person name="Chapman J."/>
            <person name="Salamov A."/>
            <person name="Terry A."/>
            <person name="Shapiro H."/>
            <person name="Lindquist E."/>
            <person name="Kapitonov V.V."/>
            <person name="Jurka J."/>
            <person name="Genikhovich G."/>
            <person name="Grigoriev I.V."/>
            <person name="Lucas S.M."/>
            <person name="Steele R.E."/>
            <person name="Finnerty J.R."/>
            <person name="Technau U."/>
            <person name="Martindale M.Q."/>
            <person name="Rokhsar D.S."/>
        </authorList>
    </citation>
    <scope>NUCLEOTIDE SEQUENCE [LARGE SCALE GENOMIC DNA]</scope>
    <source>
        <strain evidence="8">CH2 X CH6</strain>
    </source>
</reference>
<dbReference type="EMBL" id="DS469586">
    <property type="protein sequence ID" value="EDO40759.1"/>
    <property type="molecule type" value="Genomic_DNA"/>
</dbReference>
<dbReference type="InParanoid" id="A7S652"/>
<evidence type="ECO:0000256" key="4">
    <source>
        <dbReference type="ARBA" id="ARBA00071322"/>
    </source>
</evidence>
<dbReference type="HOGENOM" id="CLU_077979_0_0_1"/>
<keyword evidence="2" id="KW-0539">Nucleus</keyword>
<evidence type="ECO:0000256" key="2">
    <source>
        <dbReference type="ARBA" id="ARBA00023242"/>
    </source>
</evidence>
<dbReference type="OMA" id="CIYYPWD"/>
<evidence type="ECO:0000256" key="1">
    <source>
        <dbReference type="ARBA" id="ARBA00004123"/>
    </source>
</evidence>
<keyword evidence="8" id="KW-1185">Reference proteome</keyword>
<evidence type="ECO:0000313" key="7">
    <source>
        <dbReference type="EMBL" id="EDO40759.1"/>
    </source>
</evidence>
<feature type="domain" description="Calponin-homology (CH)" evidence="6">
    <location>
        <begin position="2"/>
        <end position="109"/>
    </location>
</feature>
<sequence length="264" mass="29866">MSGLPREILKWIQSLDLSHPVKNTKRDFSNGCLVAEIFSWYYPQEIQMHSYDNGASLATKMGNWSQLQTFFQRQGFGIPKEVIDGTIHCKPGAAALLVEKIYTLLTNRVVKKVRTDDELDFTDTGYQAQLPAHARSTASMAIKNNIANTELSTDPDRILCQQKAQSIINSHVEHRRKERSDDPHRFGIKPTLGELCPRSAPRPSHHLSRNTEENFQQKQTSEQELSFSGEPPAHYTEVQVNQLPNGSDNIMHSTHSGALYNMVH</sequence>
<evidence type="ECO:0000256" key="3">
    <source>
        <dbReference type="ARBA" id="ARBA00058372"/>
    </source>
</evidence>
<proteinExistence type="predicted"/>
<dbReference type="InterPro" id="IPR001715">
    <property type="entry name" value="CH_dom"/>
</dbReference>
<evidence type="ECO:0000313" key="8">
    <source>
        <dbReference type="Proteomes" id="UP000001593"/>
    </source>
</evidence>
<dbReference type="PANTHER" id="PTHR12509">
    <property type="entry name" value="SPERMATOGENESIS-ASSOCIATED 4-RELATED"/>
    <property type="match status" value="1"/>
</dbReference>
<dbReference type="FunFam" id="1.10.418.10:FF:000061">
    <property type="entry name" value="Spermatogenesis associated 4"/>
    <property type="match status" value="1"/>
</dbReference>
<dbReference type="PhylomeDB" id="A7S652"/>
<dbReference type="KEGG" id="nve:5512529"/>
<feature type="region of interest" description="Disordered" evidence="5">
    <location>
        <begin position="171"/>
        <end position="229"/>
    </location>
</feature>
<evidence type="ECO:0000259" key="6">
    <source>
        <dbReference type="PROSITE" id="PS50021"/>
    </source>
</evidence>
<protein>
    <recommendedName>
        <fullName evidence="4">Spermatogenesis-associated protein 4</fullName>
    </recommendedName>
</protein>
<dbReference type="InterPro" id="IPR010441">
    <property type="entry name" value="CH_2"/>
</dbReference>
<feature type="compositionally biased region" description="Polar residues" evidence="5">
    <location>
        <begin position="213"/>
        <end position="226"/>
    </location>
</feature>
<organism evidence="7 8">
    <name type="scientific">Nematostella vectensis</name>
    <name type="common">Starlet sea anemone</name>
    <dbReference type="NCBI Taxonomy" id="45351"/>
    <lineage>
        <taxon>Eukaryota</taxon>
        <taxon>Metazoa</taxon>
        <taxon>Cnidaria</taxon>
        <taxon>Anthozoa</taxon>
        <taxon>Hexacorallia</taxon>
        <taxon>Actiniaria</taxon>
        <taxon>Edwardsiidae</taxon>
        <taxon>Nematostella</taxon>
    </lineage>
</organism>